<evidence type="ECO:0000313" key="4">
    <source>
        <dbReference type="Proteomes" id="UP000232688"/>
    </source>
</evidence>
<protein>
    <submittedName>
        <fullName evidence="3">Uncharacterized protein</fullName>
    </submittedName>
</protein>
<dbReference type="AlphaFoldDB" id="A0A2I1EHH6"/>
<reference evidence="3 4" key="3">
    <citation type="submission" date="2017-10" db="EMBL/GenBank/DDBJ databases">
        <title>Extensive intraspecific genome diversity in a model arbuscular mycorrhizal fungus.</title>
        <authorList>
            <person name="Chen E.C.H."/>
            <person name="Morin E."/>
            <person name="Baudet D."/>
            <person name="Noel J."/>
            <person name="Ndikumana S."/>
            <person name="Charron P."/>
            <person name="St-Onge C."/>
            <person name="Giorgi J."/>
            <person name="Grigoriev I.V."/>
            <person name="Roux C."/>
            <person name="Martin F.M."/>
            <person name="Corradi N."/>
        </authorList>
    </citation>
    <scope>NUCLEOTIDE SEQUENCE [LARGE SCALE GENOMIC DNA]</scope>
    <source>
        <strain evidence="3 4">A1</strain>
    </source>
</reference>
<evidence type="ECO:0000313" key="3">
    <source>
        <dbReference type="EMBL" id="PKC64016.1"/>
    </source>
</evidence>
<organism evidence="3 4">
    <name type="scientific">Rhizophagus irregularis</name>
    <dbReference type="NCBI Taxonomy" id="588596"/>
    <lineage>
        <taxon>Eukaryota</taxon>
        <taxon>Fungi</taxon>
        <taxon>Fungi incertae sedis</taxon>
        <taxon>Mucoromycota</taxon>
        <taxon>Glomeromycotina</taxon>
        <taxon>Glomeromycetes</taxon>
        <taxon>Glomerales</taxon>
        <taxon>Glomeraceae</taxon>
        <taxon>Rhizophagus</taxon>
    </lineage>
</organism>
<reference evidence="2 5" key="1">
    <citation type="submission" date="2016-04" db="EMBL/GenBank/DDBJ databases">
        <title>Genome analyses suggest a sexual origin of heterokaryosis in a supposedly ancient asexual fungus.</title>
        <authorList>
            <person name="Ropars J."/>
            <person name="Sedzielewska K."/>
            <person name="Noel J."/>
            <person name="Charron P."/>
            <person name="Farinelli L."/>
            <person name="Marton T."/>
            <person name="Kruger M."/>
            <person name="Pelin A."/>
            <person name="Brachmann A."/>
            <person name="Corradi N."/>
        </authorList>
    </citation>
    <scope>NUCLEOTIDE SEQUENCE [LARGE SCALE GENOMIC DNA]</scope>
    <source>
        <strain evidence="2 5">A5</strain>
    </source>
</reference>
<sequence length="111" mass="12363">MIQTVLAFWTIGLLDHWTIGLLDLVHSNLLKFGLLDYSLHPTAIDLYTILAIFHLELDWTSSLGPKSNSPLPGIGRGPIPTLSIQRRILDTNAREYSLTVIFCNTTNDCGL</sequence>
<evidence type="ECO:0000256" key="1">
    <source>
        <dbReference type="SAM" id="SignalP"/>
    </source>
</evidence>
<dbReference type="Proteomes" id="UP000232722">
    <property type="component" value="Unassembled WGS sequence"/>
</dbReference>
<dbReference type="OrthoDB" id="10527586at2759"/>
<feature type="signal peptide" evidence="1">
    <location>
        <begin position="1"/>
        <end position="20"/>
    </location>
</feature>
<feature type="chain" id="PRO_5014183752" evidence="1">
    <location>
        <begin position="21"/>
        <end position="111"/>
    </location>
</feature>
<dbReference type="VEuPathDB" id="FungiDB:RhiirA1_463028"/>
<evidence type="ECO:0000313" key="2">
    <source>
        <dbReference type="EMBL" id="PKC07569.1"/>
    </source>
</evidence>
<dbReference type="Proteomes" id="UP000232688">
    <property type="component" value="Unassembled WGS sequence"/>
</dbReference>
<comment type="caution">
    <text evidence="3">The sequence shown here is derived from an EMBL/GenBank/DDBJ whole genome shotgun (WGS) entry which is preliminary data.</text>
</comment>
<proteinExistence type="predicted"/>
<reference evidence="2 5" key="2">
    <citation type="submission" date="2017-09" db="EMBL/GenBank/DDBJ databases">
        <title>Extensive intraspecific genome diversity in a model arbuscular mycorrhizal fungus.</title>
        <authorList>
            <person name="Chen E.C."/>
            <person name="Morin E."/>
            <person name="Beaudet D."/>
            <person name="Noel J."/>
            <person name="Ndikumana S."/>
            <person name="Charron P."/>
            <person name="St-Onge C."/>
            <person name="Giorgi J."/>
            <person name="Grigoriev I.V."/>
            <person name="Roux C."/>
            <person name="Martin F.M."/>
            <person name="Corradi N."/>
        </authorList>
    </citation>
    <scope>NUCLEOTIDE SEQUENCE [LARGE SCALE GENOMIC DNA]</scope>
    <source>
        <strain evidence="2 5">A5</strain>
    </source>
</reference>
<name>A0A2I1EHH6_9GLOM</name>
<dbReference type="EMBL" id="LLXJ01000628">
    <property type="protein sequence ID" value="PKC07569.1"/>
    <property type="molecule type" value="Genomic_DNA"/>
</dbReference>
<evidence type="ECO:0000313" key="5">
    <source>
        <dbReference type="Proteomes" id="UP000232722"/>
    </source>
</evidence>
<gene>
    <name evidence="3" type="ORF">RhiirA1_463028</name>
    <name evidence="2" type="ORF">RhiirA5_418042</name>
</gene>
<reference evidence="3 4" key="4">
    <citation type="submission" date="2017-10" db="EMBL/GenBank/DDBJ databases">
        <title>Genome analyses suggest a sexual origin of heterokaryosis in a supposedly ancient asexual fungus.</title>
        <authorList>
            <person name="Corradi N."/>
            <person name="Sedzielewska K."/>
            <person name="Noel J."/>
            <person name="Charron P."/>
            <person name="Farinelli L."/>
            <person name="Marton T."/>
            <person name="Kruger M."/>
            <person name="Pelin A."/>
            <person name="Brachmann A."/>
            <person name="Corradi N."/>
        </authorList>
    </citation>
    <scope>NUCLEOTIDE SEQUENCE [LARGE SCALE GENOMIC DNA]</scope>
    <source>
        <strain evidence="3 4">A1</strain>
    </source>
</reference>
<accession>A0A2I1EHH6</accession>
<keyword evidence="1" id="KW-0732">Signal</keyword>
<dbReference type="EMBL" id="LLXH01000678">
    <property type="protein sequence ID" value="PKC64016.1"/>
    <property type="molecule type" value="Genomic_DNA"/>
</dbReference>